<reference evidence="1" key="2">
    <citation type="submission" date="2015-06" db="UniProtKB">
        <authorList>
            <consortium name="EnsemblPlants"/>
        </authorList>
    </citation>
    <scope>IDENTIFICATION</scope>
</reference>
<dbReference type="EnsemblPlants" id="ORUFI06G25470.1">
    <property type="protein sequence ID" value="ORUFI06G25470.1"/>
    <property type="gene ID" value="ORUFI06G25470"/>
</dbReference>
<dbReference type="Gramene" id="ORUFI06G25470.1">
    <property type="protein sequence ID" value="ORUFI06G25470.1"/>
    <property type="gene ID" value="ORUFI06G25470"/>
</dbReference>
<name>A0A0E0Q175_ORYRU</name>
<proteinExistence type="predicted"/>
<dbReference type="HOGENOM" id="CLU_2188286_0_0_1"/>
<evidence type="ECO:0000313" key="1">
    <source>
        <dbReference type="EnsemblPlants" id="ORUFI06G25470.1"/>
    </source>
</evidence>
<accession>A0A0E0Q175</accession>
<keyword evidence="2" id="KW-1185">Reference proteome</keyword>
<organism evidence="1 2">
    <name type="scientific">Oryza rufipogon</name>
    <name type="common">Brownbeard rice</name>
    <name type="synonym">Asian wild rice</name>
    <dbReference type="NCBI Taxonomy" id="4529"/>
    <lineage>
        <taxon>Eukaryota</taxon>
        <taxon>Viridiplantae</taxon>
        <taxon>Streptophyta</taxon>
        <taxon>Embryophyta</taxon>
        <taxon>Tracheophyta</taxon>
        <taxon>Spermatophyta</taxon>
        <taxon>Magnoliopsida</taxon>
        <taxon>Liliopsida</taxon>
        <taxon>Poales</taxon>
        <taxon>Poaceae</taxon>
        <taxon>BOP clade</taxon>
        <taxon>Oryzoideae</taxon>
        <taxon>Oryzeae</taxon>
        <taxon>Oryzinae</taxon>
        <taxon>Oryza</taxon>
    </lineage>
</organism>
<evidence type="ECO:0000313" key="2">
    <source>
        <dbReference type="Proteomes" id="UP000008022"/>
    </source>
</evidence>
<dbReference type="Proteomes" id="UP000008022">
    <property type="component" value="Unassembled WGS sequence"/>
</dbReference>
<sequence length="126" mass="14452">MALARYLIFRNIIRLTGAMLIGKPYGRNNARLRPAEFEESWPAPCLPTTDVLDSPSVPATASQLCVSVFVYWDLRMGTMIQMAHLAWKMKLYINIINNKSMMYLLENNADFVHLNEPQDVEKLFVS</sequence>
<reference evidence="2" key="1">
    <citation type="submission" date="2013-06" db="EMBL/GenBank/DDBJ databases">
        <authorList>
            <person name="Zhao Q."/>
        </authorList>
    </citation>
    <scope>NUCLEOTIDE SEQUENCE</scope>
    <source>
        <strain evidence="2">cv. W1943</strain>
    </source>
</reference>
<dbReference type="AlphaFoldDB" id="A0A0E0Q175"/>
<protein>
    <submittedName>
        <fullName evidence="1">Uncharacterized protein</fullName>
    </submittedName>
</protein>